<gene>
    <name evidence="2" type="ORF">SAMN05421505_120133</name>
</gene>
<evidence type="ECO:0000313" key="3">
    <source>
        <dbReference type="Proteomes" id="UP000198923"/>
    </source>
</evidence>
<evidence type="ECO:0000256" key="1">
    <source>
        <dbReference type="SAM" id="MobiDB-lite"/>
    </source>
</evidence>
<dbReference type="EMBL" id="FNCN01000020">
    <property type="protein sequence ID" value="SDH70193.1"/>
    <property type="molecule type" value="Genomic_DNA"/>
</dbReference>
<proteinExistence type="predicted"/>
<reference evidence="2 3" key="1">
    <citation type="submission" date="2016-10" db="EMBL/GenBank/DDBJ databases">
        <authorList>
            <person name="de Groot N.N."/>
        </authorList>
    </citation>
    <scope>NUCLEOTIDE SEQUENCE [LARGE SCALE GENOMIC DNA]</scope>
    <source>
        <strain evidence="2 3">CPCC 201354</strain>
    </source>
</reference>
<dbReference type="Proteomes" id="UP000198923">
    <property type="component" value="Unassembled WGS sequence"/>
</dbReference>
<name>A0A1G8EJS5_9ACTN</name>
<feature type="compositionally biased region" description="Polar residues" evidence="1">
    <location>
        <begin position="67"/>
        <end position="76"/>
    </location>
</feature>
<dbReference type="AlphaFoldDB" id="A0A1G8EJS5"/>
<evidence type="ECO:0000313" key="2">
    <source>
        <dbReference type="EMBL" id="SDH70193.1"/>
    </source>
</evidence>
<keyword evidence="3" id="KW-1185">Reference proteome</keyword>
<feature type="region of interest" description="Disordered" evidence="1">
    <location>
        <begin position="54"/>
        <end position="76"/>
    </location>
</feature>
<protein>
    <submittedName>
        <fullName evidence="2">Uncharacterized protein</fullName>
    </submittedName>
</protein>
<dbReference type="STRING" id="504805.SAMN05421505_120133"/>
<sequence>MPKPNRRYSFAVYLTATAHVDAPDAATAHKRLHDLAPRHVTLTSLNVEGDPEIIEVVPPDPDLKPATETTVTAIPA</sequence>
<organism evidence="2 3">
    <name type="scientific">Sinosporangium album</name>
    <dbReference type="NCBI Taxonomy" id="504805"/>
    <lineage>
        <taxon>Bacteria</taxon>
        <taxon>Bacillati</taxon>
        <taxon>Actinomycetota</taxon>
        <taxon>Actinomycetes</taxon>
        <taxon>Streptosporangiales</taxon>
        <taxon>Streptosporangiaceae</taxon>
        <taxon>Sinosporangium</taxon>
    </lineage>
</organism>
<accession>A0A1G8EJS5</accession>
<dbReference type="RefSeq" id="WP_093172342.1">
    <property type="nucleotide sequence ID" value="NZ_FNCN01000020.1"/>
</dbReference>